<dbReference type="RefSeq" id="WP_218776047.1">
    <property type="nucleotide sequence ID" value="NZ_NEFX01000029.1"/>
</dbReference>
<comment type="caution">
    <text evidence="1">The sequence shown here is derived from an EMBL/GenBank/DDBJ whole genome shotgun (WGS) entry which is preliminary data.</text>
</comment>
<organism evidence="1 2">
    <name type="scientific">Staphylococcus agnetis</name>
    <dbReference type="NCBI Taxonomy" id="985762"/>
    <lineage>
        <taxon>Bacteria</taxon>
        <taxon>Bacillati</taxon>
        <taxon>Bacillota</taxon>
        <taxon>Bacilli</taxon>
        <taxon>Bacillales</taxon>
        <taxon>Staphylococcaceae</taxon>
        <taxon>Staphylococcus</taxon>
    </lineage>
</organism>
<name>A0ABX3YZE0_9STAP</name>
<dbReference type="Proteomes" id="UP000195208">
    <property type="component" value="Unassembled WGS sequence"/>
</dbReference>
<keyword evidence="2" id="KW-1185">Reference proteome</keyword>
<proteinExistence type="predicted"/>
<evidence type="ECO:0000313" key="1">
    <source>
        <dbReference type="EMBL" id="OTW30016.1"/>
    </source>
</evidence>
<reference evidence="1 2" key="1">
    <citation type="submission" date="2017-04" db="EMBL/GenBank/DDBJ databases">
        <title>Staphylococcus agnetis, a potential pathogen in the broiler production.</title>
        <authorList>
            <person name="Poulsen L."/>
        </authorList>
    </citation>
    <scope>NUCLEOTIDE SEQUENCE [LARGE SCALE GENOMIC DNA]</scope>
    <source>
        <strain evidence="1 2">723_310714_2_2_spleen</strain>
    </source>
</reference>
<gene>
    <name evidence="1" type="ORF">B9M88_12160</name>
</gene>
<accession>A0ABX3YZE0</accession>
<evidence type="ECO:0000313" key="2">
    <source>
        <dbReference type="Proteomes" id="UP000195208"/>
    </source>
</evidence>
<protein>
    <submittedName>
        <fullName evidence="1">Uncharacterized protein</fullName>
    </submittedName>
</protein>
<sequence>ATEPENDYLKRKIKYLLFTFVKNAVEDSKSDVFDFYKLFNFRCIYFGNYICYDEQKGADNNG</sequence>
<feature type="non-terminal residue" evidence="1">
    <location>
        <position position="1"/>
    </location>
</feature>
<dbReference type="EMBL" id="NEFX01000029">
    <property type="protein sequence ID" value="OTW30016.1"/>
    <property type="molecule type" value="Genomic_DNA"/>
</dbReference>